<evidence type="ECO:0000256" key="1">
    <source>
        <dbReference type="SAM" id="Phobius"/>
    </source>
</evidence>
<organism evidence="2">
    <name type="scientific">marine metagenome</name>
    <dbReference type="NCBI Taxonomy" id="408172"/>
    <lineage>
        <taxon>unclassified sequences</taxon>
        <taxon>metagenomes</taxon>
        <taxon>ecological metagenomes</taxon>
    </lineage>
</organism>
<dbReference type="AlphaFoldDB" id="A0A382I7R0"/>
<evidence type="ECO:0000313" key="2">
    <source>
        <dbReference type="EMBL" id="SVB95415.1"/>
    </source>
</evidence>
<protein>
    <submittedName>
        <fullName evidence="2">Uncharacterized protein</fullName>
    </submittedName>
</protein>
<sequence length="53" mass="5721">MVLVSTIIGFYLGAVESERSILTDPWLLINTILGTAFVAGGAGVLNHYLERDL</sequence>
<keyword evidence="1" id="KW-0472">Membrane</keyword>
<reference evidence="2" key="1">
    <citation type="submission" date="2018-05" db="EMBL/GenBank/DDBJ databases">
        <authorList>
            <person name="Lanie J.A."/>
            <person name="Ng W.-L."/>
            <person name="Kazmierczak K.M."/>
            <person name="Andrzejewski T.M."/>
            <person name="Davidsen T.M."/>
            <person name="Wayne K.J."/>
            <person name="Tettelin H."/>
            <person name="Glass J.I."/>
            <person name="Rusch D."/>
            <person name="Podicherti R."/>
            <person name="Tsui H.-C.T."/>
            <person name="Winkler M.E."/>
        </authorList>
    </citation>
    <scope>NUCLEOTIDE SEQUENCE</scope>
</reference>
<name>A0A382I7R0_9ZZZZ</name>
<feature type="transmembrane region" description="Helical" evidence="1">
    <location>
        <begin position="27"/>
        <end position="49"/>
    </location>
</feature>
<accession>A0A382I7R0</accession>
<gene>
    <name evidence="2" type="ORF">METZ01_LOCUS248269</name>
</gene>
<keyword evidence="1" id="KW-0812">Transmembrane</keyword>
<proteinExistence type="predicted"/>
<feature type="non-terminal residue" evidence="2">
    <location>
        <position position="53"/>
    </location>
</feature>
<dbReference type="EMBL" id="UINC01065590">
    <property type="protein sequence ID" value="SVB95415.1"/>
    <property type="molecule type" value="Genomic_DNA"/>
</dbReference>
<keyword evidence="1" id="KW-1133">Transmembrane helix</keyword>